<evidence type="ECO:0000313" key="6">
    <source>
        <dbReference type="Proteomes" id="UP000257323"/>
    </source>
</evidence>
<evidence type="ECO:0000259" key="4">
    <source>
        <dbReference type="Pfam" id="PF01433"/>
    </source>
</evidence>
<accession>A0A3E2BMW7</accession>
<keyword evidence="5" id="KW-0031">Aminopeptidase</keyword>
<dbReference type="GO" id="GO:0008270">
    <property type="term" value="F:zinc ion binding"/>
    <property type="evidence" value="ECO:0007669"/>
    <property type="project" value="InterPro"/>
</dbReference>
<feature type="binding site" evidence="2">
    <location>
        <position position="379"/>
    </location>
    <ligand>
        <name>Zn(2+)</name>
        <dbReference type="ChEBI" id="CHEBI:29105"/>
        <note>catalytic</note>
    </ligand>
</feature>
<sequence length="673" mass="77540">MADDRPVRYDLKVELIPETATLQGKETIVWINRTADYIPDIQFHLYWNAFKNERSTLAREASREKMISRYRAKKDEWGWIKLVSLYTDSGLDLMPAATFISPDGPHNPDDQTVLRVELPEPLAPGQSITLNLEFQAKVPGSGLRTGYYRDGFFIAQWFPKPGVYEEGRGWNCHEYHLNSEFYADFADYRVEITVPERMVVGACGEEVARRDDPASGKTTYTYVQQNIHDFAWTASPRFVKLERWFRGEEEVTPEEYRQMAELLGLSPQELKLPDVKMILLIEKQHQHQAERHFRALRAALKYYGLWYGPYPYRTITMVDPPYRTGSGGMEYPTLFTAGTSVLLEKDVLSPEQVIIHEFGHGYWYGLVANNEFEEAWLDEGINTYSTGRVSEVAYGPGRLPFRFIGLPLGWLIRPPAVYDWQLGRVVSATVAELDPILTASWKFFNSMSYALNVYYRAATCLHTLERLLGEKTWARVMRTYHMRYRFRHPKTEDFIRVVNEVSGQDLTWFFKEFFFNANNFDYAIGSVESRLKPEKYQGVFDGLPTGQASSPPAGGQEKTARKKEKIYETVITLRRYGPARTGPGYGLKLRVDFEDGSSEWREWDGHGRWVRFYFEKPARVKTAVLDPEAIWLVDSNLSNNSYSSQGPGARLLAATGKLVWFLQHLLLTFSGLL</sequence>
<organism evidence="5 6">
    <name type="scientific">Candidatus Saccharicenans subterraneus</name>
    <dbReference type="NCBI Taxonomy" id="2508984"/>
    <lineage>
        <taxon>Bacteria</taxon>
        <taxon>Candidatus Aminicenantota</taxon>
        <taxon>Candidatus Aminicenantia</taxon>
        <taxon>Candidatus Aminicenantales</taxon>
        <taxon>Candidatus Saccharicenantaceae</taxon>
        <taxon>Candidatus Saccharicenans</taxon>
    </lineage>
</organism>
<feature type="region of interest" description="Disordered" evidence="3">
    <location>
        <begin position="542"/>
        <end position="562"/>
    </location>
</feature>
<keyword evidence="2" id="KW-0479">Metal-binding</keyword>
<dbReference type="InterPro" id="IPR014782">
    <property type="entry name" value="Peptidase_M1_dom"/>
</dbReference>
<dbReference type="InterPro" id="IPR042097">
    <property type="entry name" value="Aminopeptidase_N-like_N_sf"/>
</dbReference>
<dbReference type="AlphaFoldDB" id="A0A3E2BMW7"/>
<gene>
    <name evidence="5" type="ORF">OP8BY_2106</name>
</gene>
<dbReference type="PANTHER" id="PTHR45726">
    <property type="entry name" value="LEUKOTRIENE A-4 HYDROLASE"/>
    <property type="match status" value="1"/>
</dbReference>
<dbReference type="PANTHER" id="PTHR45726:SF3">
    <property type="entry name" value="LEUKOTRIENE A-4 HYDROLASE"/>
    <property type="match status" value="1"/>
</dbReference>
<evidence type="ECO:0000256" key="3">
    <source>
        <dbReference type="SAM" id="MobiDB-lite"/>
    </source>
</evidence>
<dbReference type="CDD" id="cd09604">
    <property type="entry name" value="M1_APN_like"/>
    <property type="match status" value="1"/>
</dbReference>
<dbReference type="EMBL" id="QUAH01000005">
    <property type="protein sequence ID" value="RFT16100.1"/>
    <property type="molecule type" value="Genomic_DNA"/>
</dbReference>
<evidence type="ECO:0000313" key="5">
    <source>
        <dbReference type="EMBL" id="RFT16100.1"/>
    </source>
</evidence>
<reference evidence="5 6" key="1">
    <citation type="submission" date="2018-08" db="EMBL/GenBank/DDBJ databases">
        <title>Genome analysis of the thermophilic bacterium of the candidate phylum Aminicenantes from deep subsurface aquifer revealed its physiology and ecological role.</title>
        <authorList>
            <person name="Kadnikov V.V."/>
            <person name="Mardanov A.V."/>
            <person name="Beletsky A.V."/>
            <person name="Karnachuk O.V."/>
            <person name="Ravin N.V."/>
        </authorList>
    </citation>
    <scope>NUCLEOTIDE SEQUENCE [LARGE SCALE GENOMIC DNA]</scope>
    <source>
        <strain evidence="5">BY38</strain>
    </source>
</reference>
<dbReference type="Gene3D" id="2.60.40.1730">
    <property type="entry name" value="tricorn interacting facor f3 domain"/>
    <property type="match status" value="1"/>
</dbReference>
<dbReference type="Gene3D" id="1.10.390.10">
    <property type="entry name" value="Neutral Protease Domain 2"/>
    <property type="match status" value="1"/>
</dbReference>
<dbReference type="InterPro" id="IPR034015">
    <property type="entry name" value="M1_LTA4H"/>
</dbReference>
<feature type="domain" description="Peptidase M1 membrane alanine aminopeptidase" evidence="4">
    <location>
        <begin position="307"/>
        <end position="513"/>
    </location>
</feature>
<feature type="active site" description="Proton acceptor" evidence="1">
    <location>
        <position position="357"/>
    </location>
</feature>
<dbReference type="SUPFAM" id="SSF55486">
    <property type="entry name" value="Metalloproteases ('zincins'), catalytic domain"/>
    <property type="match status" value="1"/>
</dbReference>
<keyword evidence="5" id="KW-0378">Hydrolase</keyword>
<protein>
    <submittedName>
        <fullName evidence="5">Aminopeptidase family M1</fullName>
    </submittedName>
</protein>
<feature type="binding site" evidence="2">
    <location>
        <position position="356"/>
    </location>
    <ligand>
        <name>Zn(2+)</name>
        <dbReference type="ChEBI" id="CHEBI:29105"/>
        <note>catalytic</note>
    </ligand>
</feature>
<feature type="binding site" evidence="2">
    <location>
        <position position="360"/>
    </location>
    <ligand>
        <name>Zn(2+)</name>
        <dbReference type="ChEBI" id="CHEBI:29105"/>
        <note>catalytic</note>
    </ligand>
</feature>
<dbReference type="Pfam" id="PF01433">
    <property type="entry name" value="Peptidase_M1"/>
    <property type="match status" value="1"/>
</dbReference>
<dbReference type="Proteomes" id="UP000257323">
    <property type="component" value="Unassembled WGS sequence"/>
</dbReference>
<comment type="cofactor">
    <cofactor evidence="2">
        <name>Zn(2+)</name>
        <dbReference type="ChEBI" id="CHEBI:29105"/>
    </cofactor>
    <text evidence="2">Binds 1 zinc ion per subunit.</text>
</comment>
<dbReference type="InterPro" id="IPR027268">
    <property type="entry name" value="Peptidase_M4/M1_CTD_sf"/>
</dbReference>
<evidence type="ECO:0000256" key="1">
    <source>
        <dbReference type="PIRSR" id="PIRSR634015-1"/>
    </source>
</evidence>
<dbReference type="GO" id="GO:0008237">
    <property type="term" value="F:metallopeptidase activity"/>
    <property type="evidence" value="ECO:0007669"/>
    <property type="project" value="InterPro"/>
</dbReference>
<feature type="active site" description="Proton donor" evidence="1">
    <location>
        <position position="454"/>
    </location>
</feature>
<proteinExistence type="predicted"/>
<evidence type="ECO:0000256" key="2">
    <source>
        <dbReference type="PIRSR" id="PIRSR634015-3"/>
    </source>
</evidence>
<keyword evidence="2" id="KW-0862">Zinc</keyword>
<keyword evidence="5" id="KW-0645">Protease</keyword>
<comment type="caution">
    <text evidence="5">The sequence shown here is derived from an EMBL/GenBank/DDBJ whole genome shotgun (WGS) entry which is preliminary data.</text>
</comment>
<name>A0A3E2BMW7_9BACT</name>
<dbReference type="GO" id="GO:0004177">
    <property type="term" value="F:aminopeptidase activity"/>
    <property type="evidence" value="ECO:0007669"/>
    <property type="project" value="UniProtKB-KW"/>
</dbReference>